<dbReference type="Proteomes" id="UP001221686">
    <property type="component" value="Unassembled WGS sequence"/>
</dbReference>
<evidence type="ECO:0000313" key="3">
    <source>
        <dbReference type="Proteomes" id="UP001221686"/>
    </source>
</evidence>
<evidence type="ECO:0000313" key="2">
    <source>
        <dbReference type="EMBL" id="MDC0716140.1"/>
    </source>
</evidence>
<evidence type="ECO:0008006" key="4">
    <source>
        <dbReference type="Google" id="ProtNLM"/>
    </source>
</evidence>
<evidence type="ECO:0000256" key="1">
    <source>
        <dbReference type="SAM" id="MobiDB-lite"/>
    </source>
</evidence>
<protein>
    <recommendedName>
        <fullName evidence="4">RiboL-PSP-HEPN domain-containing protein</fullName>
    </recommendedName>
</protein>
<reference evidence="2 3" key="1">
    <citation type="submission" date="2022-11" db="EMBL/GenBank/DDBJ databases">
        <title>Minimal conservation of predation-associated metabolite biosynthetic gene clusters underscores biosynthetic potential of Myxococcota including descriptions for ten novel species: Archangium lansinium sp. nov., Myxococcus landrumus sp. nov., Nannocystis bai.</title>
        <authorList>
            <person name="Ahearne A."/>
            <person name="Stevens C."/>
            <person name="Dowd S."/>
        </authorList>
    </citation>
    <scope>NUCLEOTIDE SEQUENCE [LARGE SCALE GENOMIC DNA]</scope>
    <source>
        <strain evidence="2 3">BB15-2</strain>
    </source>
</reference>
<comment type="caution">
    <text evidence="2">The sequence shown here is derived from an EMBL/GenBank/DDBJ whole genome shotgun (WGS) entry which is preliminary data.</text>
</comment>
<dbReference type="RefSeq" id="WP_272084587.1">
    <property type="nucleotide sequence ID" value="NZ_JAQNDL010000001.1"/>
</dbReference>
<feature type="region of interest" description="Disordered" evidence="1">
    <location>
        <begin position="1"/>
        <end position="39"/>
    </location>
</feature>
<proteinExistence type="predicted"/>
<keyword evidence="3" id="KW-1185">Reference proteome</keyword>
<sequence>MGKESKSRRGRRQDRNSAPAAKQPANPLSPESPSVSPATSVAPNDWAITLSISQYETFFRIARASFSQLGKVQEREMVWPAGTHPDPDSMRKSSYEQRQRFAAVAVIFSALTLESFINHYGSQLDTDLFDALDRSNAAKWQLFPLLRCGKKLKPGTTAMNGIVSLFRIRDRLVHDKPHKSTIGPQLDPKDFKVQPIDQATKMDPIKHVRDALEALRELDPSIEIDWAFEKVEPDWNFLL</sequence>
<organism evidence="2 3">
    <name type="scientific">Nannocystis bainbridge</name>
    <dbReference type="NCBI Taxonomy" id="2995303"/>
    <lineage>
        <taxon>Bacteria</taxon>
        <taxon>Pseudomonadati</taxon>
        <taxon>Myxococcota</taxon>
        <taxon>Polyangia</taxon>
        <taxon>Nannocystales</taxon>
        <taxon>Nannocystaceae</taxon>
        <taxon>Nannocystis</taxon>
    </lineage>
</organism>
<gene>
    <name evidence="2" type="ORF">POL25_04505</name>
</gene>
<accession>A0ABT5DR55</accession>
<name>A0ABT5DR55_9BACT</name>
<dbReference type="EMBL" id="JAQNDL010000001">
    <property type="protein sequence ID" value="MDC0716140.1"/>
    <property type="molecule type" value="Genomic_DNA"/>
</dbReference>
<feature type="compositionally biased region" description="Low complexity" evidence="1">
    <location>
        <begin position="29"/>
        <end position="39"/>
    </location>
</feature>